<dbReference type="PANTHER" id="PTHR12791">
    <property type="entry name" value="GOLGI SNARE BET1-RELATED"/>
    <property type="match status" value="1"/>
</dbReference>
<evidence type="ECO:0000256" key="8">
    <source>
        <dbReference type="ARBA" id="ARBA00022989"/>
    </source>
</evidence>
<dbReference type="Proteomes" id="UP000291343">
    <property type="component" value="Unassembled WGS sequence"/>
</dbReference>
<keyword evidence="2" id="KW-0813">Transport</keyword>
<evidence type="ECO:0000256" key="17">
    <source>
        <dbReference type="ARBA" id="ARBA00071590"/>
    </source>
</evidence>
<evidence type="ECO:0000256" key="15">
    <source>
        <dbReference type="ARBA" id="ARBA00054011"/>
    </source>
</evidence>
<evidence type="ECO:0000256" key="5">
    <source>
        <dbReference type="ARBA" id="ARBA00022824"/>
    </source>
</evidence>
<organism evidence="22 23">
    <name type="scientific">Laodelphax striatellus</name>
    <name type="common">Small brown planthopper</name>
    <name type="synonym">Delphax striatella</name>
    <dbReference type="NCBI Taxonomy" id="195883"/>
    <lineage>
        <taxon>Eukaryota</taxon>
        <taxon>Metazoa</taxon>
        <taxon>Ecdysozoa</taxon>
        <taxon>Arthropoda</taxon>
        <taxon>Hexapoda</taxon>
        <taxon>Insecta</taxon>
        <taxon>Pterygota</taxon>
        <taxon>Neoptera</taxon>
        <taxon>Paraneoptera</taxon>
        <taxon>Hemiptera</taxon>
        <taxon>Auchenorrhyncha</taxon>
        <taxon>Fulgoroidea</taxon>
        <taxon>Delphacidae</taxon>
        <taxon>Criomorphinae</taxon>
        <taxon>Laodelphax</taxon>
    </lineage>
</organism>
<evidence type="ECO:0000256" key="20">
    <source>
        <dbReference type="SAM" id="Phobius"/>
    </source>
</evidence>
<dbReference type="STRING" id="195883.A0A482WQT3"/>
<keyword evidence="7" id="KW-0653">Protein transport</keyword>
<keyword evidence="23" id="KW-1185">Reference proteome</keyword>
<keyword evidence="6" id="KW-0931">ER-Golgi transport</keyword>
<dbReference type="SMR" id="A0A482WQT3"/>
<evidence type="ECO:0000256" key="3">
    <source>
        <dbReference type="ARBA" id="ARBA00022553"/>
    </source>
</evidence>
<evidence type="ECO:0000256" key="10">
    <source>
        <dbReference type="ARBA" id="ARBA00023054"/>
    </source>
</evidence>
<evidence type="ECO:0000256" key="13">
    <source>
        <dbReference type="ARBA" id="ARBA00037962"/>
    </source>
</evidence>
<feature type="transmembrane region" description="Helical" evidence="20">
    <location>
        <begin position="94"/>
        <end position="113"/>
    </location>
</feature>
<dbReference type="GO" id="GO:0005789">
    <property type="term" value="C:endoplasmic reticulum membrane"/>
    <property type="evidence" value="ECO:0007669"/>
    <property type="project" value="UniProtKB-SubCell"/>
</dbReference>
<dbReference type="SUPFAM" id="SSF58038">
    <property type="entry name" value="SNARE fusion complex"/>
    <property type="match status" value="1"/>
</dbReference>
<keyword evidence="8 20" id="KW-1133">Transmembrane helix</keyword>
<dbReference type="CDD" id="cd15853">
    <property type="entry name" value="SNARE_Bet1"/>
    <property type="match status" value="1"/>
</dbReference>
<keyword evidence="4 20" id="KW-0812">Transmembrane</keyword>
<name>A0A482WQT3_LAOST</name>
<comment type="subunit">
    <text evidence="16">Interacts with SNARE complex members GOSR2, SEC22B and STX5. Interacts with LMAN1/ERGIC53. Interacts with STX17.</text>
</comment>
<evidence type="ECO:0000256" key="12">
    <source>
        <dbReference type="ARBA" id="ARBA00024188"/>
    </source>
</evidence>
<gene>
    <name evidence="22" type="ORF">LSTR_LSTR006276</name>
</gene>
<evidence type="ECO:0000256" key="7">
    <source>
        <dbReference type="ARBA" id="ARBA00022927"/>
    </source>
</evidence>
<accession>A0A482WQT3</accession>
<dbReference type="OrthoDB" id="261831at2759"/>
<keyword evidence="11 20" id="KW-0472">Membrane</keyword>
<dbReference type="GO" id="GO:0016192">
    <property type="term" value="P:vesicle-mediated transport"/>
    <property type="evidence" value="ECO:0007669"/>
    <property type="project" value="UniProtKB-KW"/>
</dbReference>
<evidence type="ECO:0000256" key="11">
    <source>
        <dbReference type="ARBA" id="ARBA00023136"/>
    </source>
</evidence>
<dbReference type="AlphaFoldDB" id="A0A482WQT3"/>
<reference evidence="22 23" key="1">
    <citation type="journal article" date="2017" name="Gigascience">
        <title>Genome sequence of the small brown planthopper, Laodelphax striatellus.</title>
        <authorList>
            <person name="Zhu J."/>
            <person name="Jiang F."/>
            <person name="Wang X."/>
            <person name="Yang P."/>
            <person name="Bao Y."/>
            <person name="Zhao W."/>
            <person name="Wang W."/>
            <person name="Lu H."/>
            <person name="Wang Q."/>
            <person name="Cui N."/>
            <person name="Li J."/>
            <person name="Chen X."/>
            <person name="Luo L."/>
            <person name="Yu J."/>
            <person name="Kang L."/>
            <person name="Cui F."/>
        </authorList>
    </citation>
    <scope>NUCLEOTIDE SEQUENCE [LARGE SCALE GENOMIC DNA]</scope>
    <source>
        <strain evidence="22">Lst14</strain>
    </source>
</reference>
<evidence type="ECO:0000256" key="16">
    <source>
        <dbReference type="ARBA" id="ARBA00063965"/>
    </source>
</evidence>
<evidence type="ECO:0000256" key="4">
    <source>
        <dbReference type="ARBA" id="ARBA00022692"/>
    </source>
</evidence>
<keyword evidence="5" id="KW-0256">Endoplasmic reticulum</keyword>
<dbReference type="GO" id="GO:0015031">
    <property type="term" value="P:protein transport"/>
    <property type="evidence" value="ECO:0007669"/>
    <property type="project" value="UniProtKB-KW"/>
</dbReference>
<sequence length="116" mass="13611">MNNRDRMRRSHVGGQAYEPLAQGDAMEQLNEEMATQLKNKIGELKSLSIDIGQEVKYQDRLLRDMDQDFERTGGFLQNTMGRVMRLAGGSHNYFMLYIFLFSLFVFFVLYIVIKFR</sequence>
<dbReference type="FunCoup" id="A0A482WQT3">
    <property type="interactions" value="1262"/>
</dbReference>
<evidence type="ECO:0000256" key="19">
    <source>
        <dbReference type="SAM" id="MobiDB-lite"/>
    </source>
</evidence>
<comment type="subcellular location">
    <subcellularLocation>
        <location evidence="14">Endomembrane system</location>
        <topology evidence="14">Single-pass type IV membrane protein</topology>
    </subcellularLocation>
    <subcellularLocation>
        <location evidence="1">Endoplasmic reticulum membrane</location>
        <topology evidence="1">Single-pass membrane protein</topology>
    </subcellularLocation>
    <subcellularLocation>
        <location evidence="12">Golgi apparatus</location>
        <location evidence="12">cis-Golgi network membrane</location>
    </subcellularLocation>
</comment>
<dbReference type="InterPro" id="IPR000727">
    <property type="entry name" value="T_SNARE_dom"/>
</dbReference>
<feature type="compositionally biased region" description="Basic residues" evidence="19">
    <location>
        <begin position="1"/>
        <end position="11"/>
    </location>
</feature>
<dbReference type="Gene3D" id="1.20.5.110">
    <property type="match status" value="1"/>
</dbReference>
<dbReference type="EMBL" id="QKKF02027474">
    <property type="protein sequence ID" value="RZF35818.1"/>
    <property type="molecule type" value="Genomic_DNA"/>
</dbReference>
<comment type="function">
    <text evidence="15">Required for vesicular transport from the ER to the Golgi complex. Functions as a SNARE involved in the docking process of ER-derived vesicles with the cis-Golgi membrane.</text>
</comment>
<evidence type="ECO:0000313" key="22">
    <source>
        <dbReference type="EMBL" id="RZF35818.1"/>
    </source>
</evidence>
<evidence type="ECO:0000256" key="2">
    <source>
        <dbReference type="ARBA" id="ARBA00022448"/>
    </source>
</evidence>
<feature type="domain" description="T-SNARE coiled-coil homology" evidence="21">
    <location>
        <begin position="24"/>
        <end position="86"/>
    </location>
</feature>
<comment type="caution">
    <text evidence="22">The sequence shown here is derived from an EMBL/GenBank/DDBJ whole genome shotgun (WGS) entry which is preliminary data.</text>
</comment>
<keyword evidence="3" id="KW-0597">Phosphoprotein</keyword>
<comment type="similarity">
    <text evidence="13">Belongs to the BET1 family.</text>
</comment>
<keyword evidence="9" id="KW-0333">Golgi apparatus</keyword>
<dbReference type="PROSITE" id="PS50192">
    <property type="entry name" value="T_SNARE"/>
    <property type="match status" value="1"/>
</dbReference>
<evidence type="ECO:0000256" key="1">
    <source>
        <dbReference type="ARBA" id="ARBA00004389"/>
    </source>
</evidence>
<evidence type="ECO:0000256" key="18">
    <source>
        <dbReference type="ARBA" id="ARBA00077825"/>
    </source>
</evidence>
<dbReference type="SMART" id="SM00397">
    <property type="entry name" value="t_SNARE"/>
    <property type="match status" value="1"/>
</dbReference>
<keyword evidence="10" id="KW-0175">Coiled coil</keyword>
<evidence type="ECO:0000256" key="9">
    <source>
        <dbReference type="ARBA" id="ARBA00023034"/>
    </source>
</evidence>
<protein>
    <recommendedName>
        <fullName evidence="17">BET1 homolog</fullName>
    </recommendedName>
    <alternativeName>
        <fullName evidence="18">Golgi vesicular membrane-trafficking protein p18</fullName>
    </alternativeName>
</protein>
<dbReference type="InterPro" id="IPR039899">
    <property type="entry name" value="BET1_SNARE"/>
</dbReference>
<evidence type="ECO:0000256" key="6">
    <source>
        <dbReference type="ARBA" id="ARBA00022892"/>
    </source>
</evidence>
<evidence type="ECO:0000313" key="23">
    <source>
        <dbReference type="Proteomes" id="UP000291343"/>
    </source>
</evidence>
<evidence type="ECO:0000256" key="14">
    <source>
        <dbReference type="ARBA" id="ARBA00046280"/>
    </source>
</evidence>
<dbReference type="GO" id="GO:0005794">
    <property type="term" value="C:Golgi apparatus"/>
    <property type="evidence" value="ECO:0007669"/>
    <property type="project" value="UniProtKB-SubCell"/>
</dbReference>
<dbReference type="FunFam" id="1.20.5.110:FF:000026">
    <property type="entry name" value="BET1 homolog"/>
    <property type="match status" value="1"/>
</dbReference>
<evidence type="ECO:0000259" key="21">
    <source>
        <dbReference type="PROSITE" id="PS50192"/>
    </source>
</evidence>
<proteinExistence type="inferred from homology"/>
<dbReference type="InParanoid" id="A0A482WQT3"/>
<feature type="region of interest" description="Disordered" evidence="19">
    <location>
        <begin position="1"/>
        <end position="20"/>
    </location>
</feature>